<organism evidence="3 4">
    <name type="scientific">Exophiala sideris</name>
    <dbReference type="NCBI Taxonomy" id="1016849"/>
    <lineage>
        <taxon>Eukaryota</taxon>
        <taxon>Fungi</taxon>
        <taxon>Dikarya</taxon>
        <taxon>Ascomycota</taxon>
        <taxon>Pezizomycotina</taxon>
        <taxon>Eurotiomycetes</taxon>
        <taxon>Chaetothyriomycetidae</taxon>
        <taxon>Chaetothyriales</taxon>
        <taxon>Herpotrichiellaceae</taxon>
        <taxon>Exophiala</taxon>
    </lineage>
</organism>
<evidence type="ECO:0000256" key="1">
    <source>
        <dbReference type="SAM" id="MobiDB-lite"/>
    </source>
</evidence>
<accession>A0ABR0IXY8</accession>
<dbReference type="PROSITE" id="PS50011">
    <property type="entry name" value="PROTEIN_KINASE_DOM"/>
    <property type="match status" value="1"/>
</dbReference>
<dbReference type="Proteomes" id="UP001345691">
    <property type="component" value="Unassembled WGS sequence"/>
</dbReference>
<dbReference type="InterPro" id="IPR000719">
    <property type="entry name" value="Prot_kinase_dom"/>
</dbReference>
<name>A0ABR0IXY8_9EURO</name>
<dbReference type="SUPFAM" id="SSF56112">
    <property type="entry name" value="Protein kinase-like (PK-like)"/>
    <property type="match status" value="1"/>
</dbReference>
<dbReference type="EMBL" id="JAVRRF010000035">
    <property type="protein sequence ID" value="KAK5051194.1"/>
    <property type="molecule type" value="Genomic_DNA"/>
</dbReference>
<feature type="domain" description="Protein kinase" evidence="2">
    <location>
        <begin position="74"/>
        <end position="408"/>
    </location>
</feature>
<evidence type="ECO:0000313" key="3">
    <source>
        <dbReference type="EMBL" id="KAK5051194.1"/>
    </source>
</evidence>
<proteinExistence type="predicted"/>
<feature type="region of interest" description="Disordered" evidence="1">
    <location>
        <begin position="1"/>
        <end position="49"/>
    </location>
</feature>
<dbReference type="InterPro" id="IPR011009">
    <property type="entry name" value="Kinase-like_dom_sf"/>
</dbReference>
<protein>
    <recommendedName>
        <fullName evidence="2">Protein kinase domain-containing protein</fullName>
    </recommendedName>
</protein>
<evidence type="ECO:0000313" key="4">
    <source>
        <dbReference type="Proteomes" id="UP001345691"/>
    </source>
</evidence>
<gene>
    <name evidence="3" type="ORF">LTR69_010406</name>
</gene>
<sequence length="476" mass="54004">MGYAPRSYQMARPQLPPSSRIVRARQSSRPAHPAGAKAGVVKSQKDTKTTARVPPVKRCAEPLYGIYFPEGPGFLYSAFLGQGVDGVAVKVRSLADGKVYVRKKTLARATNKETGVQNPEVGLYRAHPNIPQLLNSESYPCGESKDGIPKFSDAMIFNFCNGPTLACAMKLPGFKACTLFKWKVFDQLLDVFEHLHRSPSAVGHGDAHQNNIFLHFPEYRTGLPEVFLGDFSRAQAIDPTIWIATEGPDAYKIKEEKVKMVTKNFYGWQKDVPLWTTVVPEETPYLRSVQLITKDLEDVARVMAFLMTGTRAYDDREAEELEYRGGDPDEELAEDPCSLLRYRGWDGSYPEPLFVLWQALDRMVRHMKKLRCEVYDKFPKLREWVSGMAAEEAERVRLNGSEQDMSWLTTDRVAFSKYWSPGNEPKLYHSEEWALGQHGETAGPFRIAKVDSITFEVLEIGDEEHLSHLPEDYNYY</sequence>
<comment type="caution">
    <text evidence="3">The sequence shown here is derived from an EMBL/GenBank/DDBJ whole genome shotgun (WGS) entry which is preliminary data.</text>
</comment>
<dbReference type="Gene3D" id="1.10.510.10">
    <property type="entry name" value="Transferase(Phosphotransferase) domain 1"/>
    <property type="match status" value="1"/>
</dbReference>
<evidence type="ECO:0000259" key="2">
    <source>
        <dbReference type="PROSITE" id="PS50011"/>
    </source>
</evidence>
<reference evidence="3 4" key="1">
    <citation type="submission" date="2023-08" db="EMBL/GenBank/DDBJ databases">
        <title>Black Yeasts Isolated from many extreme environments.</title>
        <authorList>
            <person name="Coleine C."/>
            <person name="Stajich J.E."/>
            <person name="Selbmann L."/>
        </authorList>
    </citation>
    <scope>NUCLEOTIDE SEQUENCE [LARGE SCALE GENOMIC DNA]</scope>
    <source>
        <strain evidence="3 4">CCFEE 6328</strain>
    </source>
</reference>
<keyword evidence="4" id="KW-1185">Reference proteome</keyword>